<organism evidence="2 3">
    <name type="scientific">Patulibacter medicamentivorans</name>
    <dbReference type="NCBI Taxonomy" id="1097667"/>
    <lineage>
        <taxon>Bacteria</taxon>
        <taxon>Bacillati</taxon>
        <taxon>Actinomycetota</taxon>
        <taxon>Thermoleophilia</taxon>
        <taxon>Solirubrobacterales</taxon>
        <taxon>Patulibacteraceae</taxon>
        <taxon>Patulibacter</taxon>
    </lineage>
</organism>
<gene>
    <name evidence="2" type="ORF">PAI11_41030</name>
</gene>
<evidence type="ECO:0000313" key="2">
    <source>
        <dbReference type="EMBL" id="EHN09038.1"/>
    </source>
</evidence>
<dbReference type="AlphaFoldDB" id="H0EB74"/>
<feature type="region of interest" description="Disordered" evidence="1">
    <location>
        <begin position="1"/>
        <end position="53"/>
    </location>
</feature>
<evidence type="ECO:0000256" key="1">
    <source>
        <dbReference type="SAM" id="MobiDB-lite"/>
    </source>
</evidence>
<name>H0EB74_9ACTN</name>
<accession>H0EB74</accession>
<feature type="compositionally biased region" description="Basic and acidic residues" evidence="1">
    <location>
        <begin position="43"/>
        <end position="53"/>
    </location>
</feature>
<sequence>MAPSGEMSARARRLNMGLSGGNGGRGSRRIRMVGPRPGRHIGRRDDPGSVESR</sequence>
<feature type="compositionally biased region" description="Basic residues" evidence="1">
    <location>
        <begin position="26"/>
        <end position="42"/>
    </location>
</feature>
<dbReference type="Proteomes" id="UP000005143">
    <property type="component" value="Unassembled WGS sequence"/>
</dbReference>
<reference evidence="2 3" key="1">
    <citation type="journal article" date="2013" name="Biodegradation">
        <title>Quantitative proteomic analysis of ibuprofen-degrading Patulibacter sp. strain I11.</title>
        <authorList>
            <person name="Almeida B."/>
            <person name="Kjeldal H."/>
            <person name="Lolas I."/>
            <person name="Knudsen A.D."/>
            <person name="Carvalho G."/>
            <person name="Nielsen K.L."/>
            <person name="Barreto Crespo M.T."/>
            <person name="Stensballe A."/>
            <person name="Nielsen J.L."/>
        </authorList>
    </citation>
    <scope>NUCLEOTIDE SEQUENCE [LARGE SCALE GENOMIC DNA]</scope>
    <source>
        <strain evidence="2 3">I11</strain>
    </source>
</reference>
<comment type="caution">
    <text evidence="2">The sequence shown here is derived from an EMBL/GenBank/DDBJ whole genome shotgun (WGS) entry which is preliminary data.</text>
</comment>
<keyword evidence="3" id="KW-1185">Reference proteome</keyword>
<proteinExistence type="predicted"/>
<dbReference type="EMBL" id="AGUD01000305">
    <property type="protein sequence ID" value="EHN09038.1"/>
    <property type="molecule type" value="Genomic_DNA"/>
</dbReference>
<evidence type="ECO:0000313" key="3">
    <source>
        <dbReference type="Proteomes" id="UP000005143"/>
    </source>
</evidence>
<protein>
    <submittedName>
        <fullName evidence="2">Uncharacterized protein</fullName>
    </submittedName>
</protein>